<evidence type="ECO:0000313" key="3">
    <source>
        <dbReference type="Proteomes" id="UP000711047"/>
    </source>
</evidence>
<keyword evidence="1" id="KW-0378">Hydrolase</keyword>
<dbReference type="NCBIfam" id="TIGR01076">
    <property type="entry name" value="sortase_fam"/>
    <property type="match status" value="1"/>
</dbReference>
<evidence type="ECO:0000313" key="2">
    <source>
        <dbReference type="EMBL" id="NQX46342.1"/>
    </source>
</evidence>
<organism evidence="2 3">
    <name type="scientific">Paenibacillus tritici</name>
    <dbReference type="NCBI Taxonomy" id="1873425"/>
    <lineage>
        <taxon>Bacteria</taxon>
        <taxon>Bacillati</taxon>
        <taxon>Bacillota</taxon>
        <taxon>Bacilli</taxon>
        <taxon>Bacillales</taxon>
        <taxon>Paenibacillaceae</taxon>
        <taxon>Paenibacillus</taxon>
    </lineage>
</organism>
<accession>A0ABX2DP04</accession>
<keyword evidence="3" id="KW-1185">Reference proteome</keyword>
<dbReference type="SUPFAM" id="SSF63817">
    <property type="entry name" value="Sortase"/>
    <property type="match status" value="1"/>
</dbReference>
<proteinExistence type="predicted"/>
<sequence length="233" mass="25383">MKIRFGLSVAVKLIFLLSLCVMLYSAFQILRAPAEAREALKIWDKKREEAPPLQVSIEETPLPDGMISSPAAPAEAKPAYIEGEVIGEIYFPRLDRRVAILEGTGQAELKQGAGHDEASAAPGASGNSVLAGHRDTVFRRLGELAIEDIIEVETADGTFTYEVTGSRIVDGDTRGAIKPSGEPLLTLITCYPFSYVGSAPDRYLLSARLISSQPLVRQSMRPRPDRDTIDIRS</sequence>
<dbReference type="CDD" id="cd05828">
    <property type="entry name" value="Sortase_D_1"/>
    <property type="match status" value="1"/>
</dbReference>
<reference evidence="2 3" key="1">
    <citation type="submission" date="2020-05" db="EMBL/GenBank/DDBJ databases">
        <title>Paenibacillus glebae, sp. nov., Paenibacillus humi sp. nov., Paenibacillus pedi sp. nov., Paenibacillus terrestris sp. nov. and Paenibacillus terricola sp. nov., isolated from a forest top soil sample.</title>
        <authorList>
            <person name="Qi S."/>
            <person name="Carlier A."/>
            <person name="Cnockaert M."/>
            <person name="Vandamme P."/>
        </authorList>
    </citation>
    <scope>NUCLEOTIDE SEQUENCE [LARGE SCALE GENOMIC DNA]</scope>
    <source>
        <strain evidence="2 3">LMG 29502</strain>
    </source>
</reference>
<dbReference type="InterPro" id="IPR005754">
    <property type="entry name" value="Sortase"/>
</dbReference>
<gene>
    <name evidence="2" type="ORF">HQN87_13455</name>
</gene>
<dbReference type="Gene3D" id="2.40.260.10">
    <property type="entry name" value="Sortase"/>
    <property type="match status" value="1"/>
</dbReference>
<dbReference type="InterPro" id="IPR023365">
    <property type="entry name" value="Sortase_dom-sf"/>
</dbReference>
<dbReference type="InterPro" id="IPR041999">
    <property type="entry name" value="Sortase_D_1"/>
</dbReference>
<evidence type="ECO:0000256" key="1">
    <source>
        <dbReference type="ARBA" id="ARBA00022801"/>
    </source>
</evidence>
<name>A0ABX2DP04_9BACL</name>
<dbReference type="RefSeq" id="WP_173133760.1">
    <property type="nucleotide sequence ID" value="NZ_JABMKX010000007.1"/>
</dbReference>
<dbReference type="Pfam" id="PF04203">
    <property type="entry name" value="Sortase"/>
    <property type="match status" value="1"/>
</dbReference>
<comment type="caution">
    <text evidence="2">The sequence shown here is derived from an EMBL/GenBank/DDBJ whole genome shotgun (WGS) entry which is preliminary data.</text>
</comment>
<dbReference type="EMBL" id="JABMKX010000007">
    <property type="protein sequence ID" value="NQX46342.1"/>
    <property type="molecule type" value="Genomic_DNA"/>
</dbReference>
<dbReference type="Proteomes" id="UP000711047">
    <property type="component" value="Unassembled WGS sequence"/>
</dbReference>
<protein>
    <submittedName>
        <fullName evidence="2">Class D sortase</fullName>
    </submittedName>
</protein>